<keyword evidence="5 8" id="KW-0175">Coiled coil</keyword>
<comment type="similarity">
    <text evidence="6 7">Belongs to the TRAFAC class myosin-kinesin ATPase superfamily. Kinesin family.</text>
</comment>
<evidence type="ECO:0000256" key="6">
    <source>
        <dbReference type="PROSITE-ProRule" id="PRU00283"/>
    </source>
</evidence>
<evidence type="ECO:0000256" key="2">
    <source>
        <dbReference type="ARBA" id="ARBA00022490"/>
    </source>
</evidence>
<evidence type="ECO:0000259" key="9">
    <source>
        <dbReference type="PROSITE" id="PS50067"/>
    </source>
</evidence>
<evidence type="ECO:0000256" key="8">
    <source>
        <dbReference type="SAM" id="Coils"/>
    </source>
</evidence>
<dbReference type="InParanoid" id="A0A078B254"/>
<reference evidence="10 11" key="1">
    <citation type="submission" date="2014-06" db="EMBL/GenBank/DDBJ databases">
        <authorList>
            <person name="Swart Estienne"/>
        </authorList>
    </citation>
    <scope>NUCLEOTIDE SEQUENCE [LARGE SCALE GENOMIC DNA]</scope>
    <source>
        <strain evidence="10 11">130c</strain>
    </source>
</reference>
<protein>
    <recommendedName>
        <fullName evidence="7">Kinesin-like protein</fullName>
    </recommendedName>
</protein>
<evidence type="ECO:0000313" key="11">
    <source>
        <dbReference type="Proteomes" id="UP000039865"/>
    </source>
</evidence>
<dbReference type="PANTHER" id="PTHR47969:SF15">
    <property type="entry name" value="CHROMOSOME-ASSOCIATED KINESIN KIF4A-RELATED"/>
    <property type="match status" value="1"/>
</dbReference>
<evidence type="ECO:0000256" key="3">
    <source>
        <dbReference type="ARBA" id="ARBA00022741"/>
    </source>
</evidence>
<sequence>MMKQSNAQASNSNCNIKVAIRVRPLIESELNKGHRTTRLKLNDKDNVIRLFSPPVNGYFNSSNNKHEEKQYQFDKVFGQASYQKQIFDQLQVNYLVKKVIEGYNSTIFVYGQTGSGKTYTMEGYEYANLDEFSSSSRSTNHLTPIIADNENVGVAIRTIREFYKQRGKLKDHLRDRFRFYVSFFQIYNEKIYDLLNFDKARGSGAGKRYIQNQADLKVRQNQKQEFQVENLYLFECNDDKEAVTLFNQGIKNKIVSSHSMNHASSRSHCIFSIQVDQVSYETTDDDYSDGQPKVLTSSKMFLVDLAGSERMSIQDINDKQSQKETIGINKSLMILRKCMGALETNSNDNNSTQKHVPYRECKLTSILRQSLGGNAYCLMIACISPSDENFDENMQTLNYAMKTNNIKNKPIKNVDQNMLLIERLKQRNKSLTKDLQKQKRRNNFGQNNLNSTFISSDYNDYKTQSVNSIRKLYKNIKKEHNYDSIISNQRESKLNQSRSYINETDSNKMIEEISKAIQNGQKMSSTTINLLQELLKKNKEIQVVRDSLSRINMSLDDKMILRSQIDQLKKENQDLKLKLVISYNKGSQEKIGSTIESDAVETQASSIFDRKVNSRLTMNNLNKALNNTLTLPELNRSYINEIDESEVLKSTTTPSEMLKRSFIKDELDIFQKKMNFLQIPMDREKSRNNLKQNLTPDHTQIKLKNSNQYQELQNQIKQNAEEIQDLKRFLK</sequence>
<dbReference type="Gene3D" id="3.40.850.10">
    <property type="entry name" value="Kinesin motor domain"/>
    <property type="match status" value="1"/>
</dbReference>
<dbReference type="InterPro" id="IPR027640">
    <property type="entry name" value="Kinesin-like_fam"/>
</dbReference>
<feature type="coiled-coil region" evidence="8">
    <location>
        <begin position="558"/>
        <end position="585"/>
    </location>
</feature>
<dbReference type="InterPro" id="IPR036961">
    <property type="entry name" value="Kinesin_motor_dom_sf"/>
</dbReference>
<dbReference type="AlphaFoldDB" id="A0A078B254"/>
<dbReference type="PROSITE" id="PS50067">
    <property type="entry name" value="KINESIN_MOTOR_2"/>
    <property type="match status" value="1"/>
</dbReference>
<accession>A0A078B254</accession>
<gene>
    <name evidence="10" type="primary">Contig3214.g3432</name>
    <name evidence="10" type="ORF">STYLEM_17462</name>
</gene>
<dbReference type="GO" id="GO:0005737">
    <property type="term" value="C:cytoplasm"/>
    <property type="evidence" value="ECO:0007669"/>
    <property type="project" value="UniProtKB-SubCell"/>
</dbReference>
<keyword evidence="3 6" id="KW-0547">Nucleotide-binding</keyword>
<evidence type="ECO:0000256" key="5">
    <source>
        <dbReference type="ARBA" id="ARBA00023054"/>
    </source>
</evidence>
<dbReference type="Proteomes" id="UP000039865">
    <property type="component" value="Unassembled WGS sequence"/>
</dbReference>
<dbReference type="EMBL" id="CCKQ01016465">
    <property type="protein sequence ID" value="CDW88341.1"/>
    <property type="molecule type" value="Genomic_DNA"/>
</dbReference>
<dbReference type="SMART" id="SM00129">
    <property type="entry name" value="KISc"/>
    <property type="match status" value="1"/>
</dbReference>
<dbReference type="CDD" id="cd00106">
    <property type="entry name" value="KISc"/>
    <property type="match status" value="1"/>
</dbReference>
<proteinExistence type="inferred from homology"/>
<keyword evidence="4 6" id="KW-0067">ATP-binding</keyword>
<evidence type="ECO:0000256" key="4">
    <source>
        <dbReference type="ARBA" id="ARBA00022840"/>
    </source>
</evidence>
<evidence type="ECO:0000256" key="1">
    <source>
        <dbReference type="ARBA" id="ARBA00004496"/>
    </source>
</evidence>
<dbReference type="OrthoDB" id="3176171at2759"/>
<feature type="binding site" evidence="6">
    <location>
        <begin position="111"/>
        <end position="118"/>
    </location>
    <ligand>
        <name>ATP</name>
        <dbReference type="ChEBI" id="CHEBI:30616"/>
    </ligand>
</feature>
<evidence type="ECO:0000313" key="10">
    <source>
        <dbReference type="EMBL" id="CDW88341.1"/>
    </source>
</evidence>
<keyword evidence="6 7" id="KW-0505">Motor protein</keyword>
<dbReference type="GO" id="GO:0051231">
    <property type="term" value="P:spindle elongation"/>
    <property type="evidence" value="ECO:0007669"/>
    <property type="project" value="TreeGrafter"/>
</dbReference>
<dbReference type="GO" id="GO:0007018">
    <property type="term" value="P:microtubule-based movement"/>
    <property type="evidence" value="ECO:0007669"/>
    <property type="project" value="InterPro"/>
</dbReference>
<organism evidence="10 11">
    <name type="scientific">Stylonychia lemnae</name>
    <name type="common">Ciliate</name>
    <dbReference type="NCBI Taxonomy" id="5949"/>
    <lineage>
        <taxon>Eukaryota</taxon>
        <taxon>Sar</taxon>
        <taxon>Alveolata</taxon>
        <taxon>Ciliophora</taxon>
        <taxon>Intramacronucleata</taxon>
        <taxon>Spirotrichea</taxon>
        <taxon>Stichotrichia</taxon>
        <taxon>Sporadotrichida</taxon>
        <taxon>Oxytrichidae</taxon>
        <taxon>Stylonychinae</taxon>
        <taxon>Stylonychia</taxon>
    </lineage>
</organism>
<dbReference type="PRINTS" id="PR00380">
    <property type="entry name" value="KINESINHEAVY"/>
</dbReference>
<dbReference type="GO" id="GO:0005874">
    <property type="term" value="C:microtubule"/>
    <property type="evidence" value="ECO:0007669"/>
    <property type="project" value="UniProtKB-KW"/>
</dbReference>
<dbReference type="PROSITE" id="PS00411">
    <property type="entry name" value="KINESIN_MOTOR_1"/>
    <property type="match status" value="1"/>
</dbReference>
<name>A0A078B254_STYLE</name>
<feature type="domain" description="Kinesin motor" evidence="9">
    <location>
        <begin position="15"/>
        <end position="406"/>
    </location>
</feature>
<keyword evidence="11" id="KW-1185">Reference proteome</keyword>
<dbReference type="GO" id="GO:0007052">
    <property type="term" value="P:mitotic spindle organization"/>
    <property type="evidence" value="ECO:0007669"/>
    <property type="project" value="TreeGrafter"/>
</dbReference>
<dbReference type="GO" id="GO:0003777">
    <property type="term" value="F:microtubule motor activity"/>
    <property type="evidence" value="ECO:0007669"/>
    <property type="project" value="InterPro"/>
</dbReference>
<dbReference type="GO" id="GO:0005524">
    <property type="term" value="F:ATP binding"/>
    <property type="evidence" value="ECO:0007669"/>
    <property type="project" value="UniProtKB-UniRule"/>
</dbReference>
<dbReference type="GO" id="GO:0008017">
    <property type="term" value="F:microtubule binding"/>
    <property type="evidence" value="ECO:0007669"/>
    <property type="project" value="InterPro"/>
</dbReference>
<dbReference type="InterPro" id="IPR027417">
    <property type="entry name" value="P-loop_NTPase"/>
</dbReference>
<keyword evidence="2" id="KW-0963">Cytoplasm</keyword>
<evidence type="ECO:0000256" key="7">
    <source>
        <dbReference type="RuleBase" id="RU000394"/>
    </source>
</evidence>
<dbReference type="Pfam" id="PF00225">
    <property type="entry name" value="Kinesin"/>
    <property type="match status" value="1"/>
</dbReference>
<keyword evidence="7" id="KW-0493">Microtubule</keyword>
<dbReference type="PANTHER" id="PTHR47969">
    <property type="entry name" value="CHROMOSOME-ASSOCIATED KINESIN KIF4A-RELATED"/>
    <property type="match status" value="1"/>
</dbReference>
<feature type="coiled-coil region" evidence="8">
    <location>
        <begin position="702"/>
        <end position="729"/>
    </location>
</feature>
<dbReference type="SUPFAM" id="SSF52540">
    <property type="entry name" value="P-loop containing nucleoside triphosphate hydrolases"/>
    <property type="match status" value="1"/>
</dbReference>
<dbReference type="GO" id="GO:0005875">
    <property type="term" value="C:microtubule associated complex"/>
    <property type="evidence" value="ECO:0007669"/>
    <property type="project" value="TreeGrafter"/>
</dbReference>
<dbReference type="InterPro" id="IPR019821">
    <property type="entry name" value="Kinesin_motor_CS"/>
</dbReference>
<dbReference type="InterPro" id="IPR001752">
    <property type="entry name" value="Kinesin_motor_dom"/>
</dbReference>
<comment type="subcellular location">
    <subcellularLocation>
        <location evidence="1">Cytoplasm</location>
    </subcellularLocation>
</comment>